<name>A0ABR3VGP8_HUMIN</name>
<keyword evidence="3" id="KW-1185">Reference proteome</keyword>
<accession>A0ABR3VGP8</accession>
<reference evidence="2 3" key="1">
    <citation type="journal article" date="2024" name="Commun. Biol.">
        <title>Comparative genomic analysis of thermophilic fungi reveals convergent evolutionary adaptations and gene losses.</title>
        <authorList>
            <person name="Steindorff A.S."/>
            <person name="Aguilar-Pontes M.V."/>
            <person name="Robinson A.J."/>
            <person name="Andreopoulos B."/>
            <person name="LaButti K."/>
            <person name="Kuo A."/>
            <person name="Mondo S."/>
            <person name="Riley R."/>
            <person name="Otillar R."/>
            <person name="Haridas S."/>
            <person name="Lipzen A."/>
            <person name="Grimwood J."/>
            <person name="Schmutz J."/>
            <person name="Clum A."/>
            <person name="Reid I.D."/>
            <person name="Moisan M.C."/>
            <person name="Butler G."/>
            <person name="Nguyen T.T.M."/>
            <person name="Dewar K."/>
            <person name="Conant G."/>
            <person name="Drula E."/>
            <person name="Henrissat B."/>
            <person name="Hansel C."/>
            <person name="Singer S."/>
            <person name="Hutchinson M.I."/>
            <person name="de Vries R.P."/>
            <person name="Natvig D.O."/>
            <person name="Powell A.J."/>
            <person name="Tsang A."/>
            <person name="Grigoriev I.V."/>
        </authorList>
    </citation>
    <scope>NUCLEOTIDE SEQUENCE [LARGE SCALE GENOMIC DNA]</scope>
    <source>
        <strain evidence="2 3">CBS 620.91</strain>
    </source>
</reference>
<evidence type="ECO:0000256" key="1">
    <source>
        <dbReference type="SAM" id="MobiDB-lite"/>
    </source>
</evidence>
<sequence length="121" mass="13418">MTLTPPSMSRRPATRLISTSARVYPPYLLQLHTASRKTGRTLKWLPPLAAAAVTAGYAATAAYQNLSDATAEHNDAQHQHHRHMDGRHQEAEALADAYGDRGSLEELERAISLYEAQRGRR</sequence>
<feature type="region of interest" description="Disordered" evidence="1">
    <location>
        <begin position="70"/>
        <end position="90"/>
    </location>
</feature>
<gene>
    <name evidence="2" type="ORF">VTJ49DRAFT_664</name>
</gene>
<protein>
    <submittedName>
        <fullName evidence="2">Uncharacterized protein</fullName>
    </submittedName>
</protein>
<dbReference type="EMBL" id="JAZGSY010000120">
    <property type="protein sequence ID" value="KAL1840286.1"/>
    <property type="molecule type" value="Genomic_DNA"/>
</dbReference>
<evidence type="ECO:0000313" key="2">
    <source>
        <dbReference type="EMBL" id="KAL1840286.1"/>
    </source>
</evidence>
<organism evidence="2 3">
    <name type="scientific">Humicola insolens</name>
    <name type="common">Soft-rot fungus</name>
    <dbReference type="NCBI Taxonomy" id="85995"/>
    <lineage>
        <taxon>Eukaryota</taxon>
        <taxon>Fungi</taxon>
        <taxon>Dikarya</taxon>
        <taxon>Ascomycota</taxon>
        <taxon>Pezizomycotina</taxon>
        <taxon>Sordariomycetes</taxon>
        <taxon>Sordariomycetidae</taxon>
        <taxon>Sordariales</taxon>
        <taxon>Chaetomiaceae</taxon>
        <taxon>Mycothermus</taxon>
    </lineage>
</organism>
<evidence type="ECO:0000313" key="3">
    <source>
        <dbReference type="Proteomes" id="UP001583172"/>
    </source>
</evidence>
<proteinExistence type="predicted"/>
<comment type="caution">
    <text evidence="2">The sequence shown here is derived from an EMBL/GenBank/DDBJ whole genome shotgun (WGS) entry which is preliminary data.</text>
</comment>
<dbReference type="Proteomes" id="UP001583172">
    <property type="component" value="Unassembled WGS sequence"/>
</dbReference>